<evidence type="ECO:0000256" key="3">
    <source>
        <dbReference type="ARBA" id="ARBA00023125"/>
    </source>
</evidence>
<keyword evidence="3" id="KW-0238">DNA-binding</keyword>
<protein>
    <submittedName>
        <fullName evidence="5">Restriction endonuclease subunit S</fullName>
    </submittedName>
</protein>
<dbReference type="EMBL" id="JACWZZ010000003">
    <property type="protein sequence ID" value="MBD2716075.1"/>
    <property type="molecule type" value="Genomic_DNA"/>
</dbReference>
<reference evidence="5 6" key="1">
    <citation type="submission" date="2020-09" db="EMBL/GenBank/DDBJ databases">
        <authorList>
            <person name="Kim M.K."/>
        </authorList>
    </citation>
    <scope>NUCLEOTIDE SEQUENCE [LARGE SCALE GENOMIC DNA]</scope>
    <source>
        <strain evidence="5 6">BT646</strain>
    </source>
</reference>
<keyword evidence="5" id="KW-0378">Hydrolase</keyword>
<dbReference type="SUPFAM" id="SSF116734">
    <property type="entry name" value="DNA methylase specificity domain"/>
    <property type="match status" value="2"/>
</dbReference>
<organism evidence="5 6">
    <name type="scientific">Hymenobacter duratus</name>
    <dbReference type="NCBI Taxonomy" id="2771356"/>
    <lineage>
        <taxon>Bacteria</taxon>
        <taxon>Pseudomonadati</taxon>
        <taxon>Bacteroidota</taxon>
        <taxon>Cytophagia</taxon>
        <taxon>Cytophagales</taxon>
        <taxon>Hymenobacteraceae</taxon>
        <taxon>Hymenobacter</taxon>
    </lineage>
</organism>
<accession>A0ABR8JJU7</accession>
<proteinExistence type="inferred from homology"/>
<dbReference type="Proteomes" id="UP000642468">
    <property type="component" value="Unassembled WGS sequence"/>
</dbReference>
<keyword evidence="2" id="KW-0680">Restriction system</keyword>
<dbReference type="GO" id="GO:0004519">
    <property type="term" value="F:endonuclease activity"/>
    <property type="evidence" value="ECO:0007669"/>
    <property type="project" value="UniProtKB-KW"/>
</dbReference>
<dbReference type="Gene3D" id="3.90.220.20">
    <property type="entry name" value="DNA methylase specificity domains"/>
    <property type="match status" value="2"/>
</dbReference>
<dbReference type="Gene3D" id="1.10.287.1120">
    <property type="entry name" value="Bipartite methylase S protein"/>
    <property type="match status" value="1"/>
</dbReference>
<feature type="domain" description="Type I restriction modification DNA specificity" evidence="4">
    <location>
        <begin position="275"/>
        <end position="425"/>
    </location>
</feature>
<keyword evidence="6" id="KW-1185">Reference proteome</keyword>
<comment type="caution">
    <text evidence="5">The sequence shown here is derived from an EMBL/GenBank/DDBJ whole genome shotgun (WGS) entry which is preliminary data.</text>
</comment>
<dbReference type="PANTHER" id="PTHR43140:SF1">
    <property type="entry name" value="TYPE I RESTRICTION ENZYME ECOKI SPECIFICITY SUBUNIT"/>
    <property type="match status" value="1"/>
</dbReference>
<dbReference type="RefSeq" id="WP_190785063.1">
    <property type="nucleotide sequence ID" value="NZ_JACWZZ010000003.1"/>
</dbReference>
<evidence type="ECO:0000313" key="5">
    <source>
        <dbReference type="EMBL" id="MBD2716075.1"/>
    </source>
</evidence>
<dbReference type="InterPro" id="IPR044946">
    <property type="entry name" value="Restrct_endonuc_typeI_TRD_sf"/>
</dbReference>
<gene>
    <name evidence="5" type="ORF">IC231_13600</name>
</gene>
<keyword evidence="5" id="KW-0540">Nuclease</keyword>
<dbReference type="PANTHER" id="PTHR43140">
    <property type="entry name" value="TYPE-1 RESTRICTION ENZYME ECOKI SPECIFICITY PROTEIN"/>
    <property type="match status" value="1"/>
</dbReference>
<keyword evidence="5" id="KW-0255">Endonuclease</keyword>
<evidence type="ECO:0000256" key="1">
    <source>
        <dbReference type="ARBA" id="ARBA00010923"/>
    </source>
</evidence>
<dbReference type="InterPro" id="IPR000055">
    <property type="entry name" value="Restrct_endonuc_typeI_TRD"/>
</dbReference>
<comment type="similarity">
    <text evidence="1">Belongs to the type-I restriction system S methylase family.</text>
</comment>
<sequence>MERYEDYKSSGVEWMPKIPSSWEIKQIKHFVKDFESGVSVNSLDEPVTGAEIGILKTSCVYTFAFDAAENKKVLAEEIDRVRIPVKSNTIIISRMNTPDLVGASGYVEYGLPNLFLPDRLWQMVFTKENINVCLPKWLSYVFISAPFRMLISSLATGTSPSMKNISKEDILNIKVGLPSFGEQCAIARFLDEKTAQIDQLITQKQQMLVLLQEERAALINHAVTKGLDAAAPVRDSGLQWVPALPVHWIRAKLKTLVSEKITDGPHETPEFLEEGVPFLSAESIKDNKLDFEAKRGYITVEQHQIYSQKSSVKKNDILFCKSGSTTGKSALVETDEDFGIWSPLAIIRANAALINHKYLFLCIQSHTFRKQVENFWSFGTQPNIGMGALENLWISVPPMHEQVDIVQHVEKQSKRINEAIAIEINSISLLQEYRAALIAEAVTGQIDVRNYEPASILTAELVG</sequence>
<evidence type="ECO:0000313" key="6">
    <source>
        <dbReference type="Proteomes" id="UP000642468"/>
    </source>
</evidence>
<dbReference type="InterPro" id="IPR051212">
    <property type="entry name" value="Type-I_RE_S_subunit"/>
</dbReference>
<evidence type="ECO:0000259" key="4">
    <source>
        <dbReference type="Pfam" id="PF01420"/>
    </source>
</evidence>
<name>A0ABR8JJU7_9BACT</name>
<evidence type="ECO:0000256" key="2">
    <source>
        <dbReference type="ARBA" id="ARBA00022747"/>
    </source>
</evidence>
<dbReference type="Pfam" id="PF01420">
    <property type="entry name" value="Methylase_S"/>
    <property type="match status" value="1"/>
</dbReference>